<evidence type="ECO:0000313" key="3">
    <source>
        <dbReference type="Proteomes" id="UP000515211"/>
    </source>
</evidence>
<dbReference type="InterPro" id="IPR036291">
    <property type="entry name" value="NAD(P)-bd_dom_sf"/>
</dbReference>
<comment type="function">
    <text evidence="1">Catalyzes the reduction of fatty acyl-CoA to fatty alcohols.</text>
</comment>
<feature type="domain" description="Thioester reductase (TE)" evidence="2">
    <location>
        <begin position="18"/>
        <end position="261"/>
    </location>
</feature>
<dbReference type="GO" id="GO:0035336">
    <property type="term" value="P:long-chain fatty-acyl-CoA metabolic process"/>
    <property type="evidence" value="ECO:0007669"/>
    <property type="project" value="TreeGrafter"/>
</dbReference>
<sequence>MPILVQLCKPNRNYKVFEKKLFKMQLKDKCGEKFSSFLADKVVAVAGDVSLHNFGIKDQILIEEMLDAIDIIVHTAGTTTLDERFDVAMDINTMGAFNAINFAKMSYVCGGANGLISEEPFRLGQTLKSSSELDINLEKQLIEEKLSELQAQNANEETITSIMKEFGAIRANMYGWPNTHTFTKAMGEMLVMNMKRNIPLIISRPTAVIGTHSEPFPGWIEGVRTIDFVFVEYFKGAITSFVGDPNKTMDMVPADMVINSMIIALLVHSKCNLSNNFICYHIGTSLRNPIKLWDIQEIMYLYITSNPWLRNYEKSGALCEKLLFNPRITEDHEFHQTKALKRIMNLYRPYGLEGMYVPYATYSISFDDENTEKLRIAIKGVGNMDKEYITLILRALIGRTT</sequence>
<dbReference type="InterPro" id="IPR013120">
    <property type="entry name" value="FAR_NAD-bd"/>
</dbReference>
<dbReference type="PANTHER" id="PTHR11011">
    <property type="entry name" value="MALE STERILITY PROTEIN 2-RELATED"/>
    <property type="match status" value="1"/>
</dbReference>
<protein>
    <recommendedName>
        <fullName evidence="1">Fatty acyl-CoA reductase</fullName>
        <ecNumber evidence="1">1.2.1.84</ecNumber>
    </recommendedName>
</protein>
<dbReference type="AlphaFoldDB" id="A0A9C6TNU2"/>
<dbReference type="InterPro" id="IPR026055">
    <property type="entry name" value="FAR"/>
</dbReference>
<dbReference type="Proteomes" id="UP000515211">
    <property type="component" value="Unplaced"/>
</dbReference>
<gene>
    <name evidence="4" type="primary">LOC127744221</name>
</gene>
<dbReference type="SUPFAM" id="SSF51735">
    <property type="entry name" value="NAD(P)-binding Rossmann-fold domains"/>
    <property type="match status" value="1"/>
</dbReference>
<comment type="catalytic activity">
    <reaction evidence="1">
        <text>a long-chain fatty acyl-CoA + 2 NADPH + 2 H(+) = a long-chain primary fatty alcohol + 2 NADP(+) + CoA</text>
        <dbReference type="Rhea" id="RHEA:52716"/>
        <dbReference type="ChEBI" id="CHEBI:15378"/>
        <dbReference type="ChEBI" id="CHEBI:57287"/>
        <dbReference type="ChEBI" id="CHEBI:57783"/>
        <dbReference type="ChEBI" id="CHEBI:58349"/>
        <dbReference type="ChEBI" id="CHEBI:77396"/>
        <dbReference type="ChEBI" id="CHEBI:83139"/>
        <dbReference type="EC" id="1.2.1.84"/>
    </reaction>
</comment>
<keyword evidence="3" id="KW-1185">Reference proteome</keyword>
<dbReference type="Gene3D" id="3.40.50.720">
    <property type="entry name" value="NAD(P)-binding Rossmann-like Domain"/>
    <property type="match status" value="1"/>
</dbReference>
<evidence type="ECO:0000313" key="4">
    <source>
        <dbReference type="RefSeq" id="XP_052112463.1"/>
    </source>
</evidence>
<dbReference type="GeneID" id="127744221"/>
<dbReference type="GO" id="GO:0010345">
    <property type="term" value="P:suberin biosynthetic process"/>
    <property type="evidence" value="ECO:0007669"/>
    <property type="project" value="TreeGrafter"/>
</dbReference>
<keyword evidence="1" id="KW-0444">Lipid biosynthesis</keyword>
<dbReference type="GO" id="GO:0080019">
    <property type="term" value="F:alcohol-forming very long-chain fatty acyl-CoA reductase activity"/>
    <property type="evidence" value="ECO:0007669"/>
    <property type="project" value="InterPro"/>
</dbReference>
<accession>A0A9C6TNU2</accession>
<keyword evidence="1" id="KW-0443">Lipid metabolism</keyword>
<dbReference type="RefSeq" id="XP_052112463.1">
    <property type="nucleotide sequence ID" value="XM_052256503.1"/>
</dbReference>
<dbReference type="EC" id="1.2.1.84" evidence="1"/>
<reference evidence="4" key="1">
    <citation type="submission" date="2025-08" db="UniProtKB">
        <authorList>
            <consortium name="RefSeq"/>
        </authorList>
    </citation>
    <scope>IDENTIFICATION</scope>
    <source>
        <tissue evidence="4">Whole plant</tissue>
    </source>
</reference>
<dbReference type="GO" id="GO:0102965">
    <property type="term" value="F:alcohol-forming long-chain fatty acyl-CoA reductase activity"/>
    <property type="evidence" value="ECO:0007669"/>
    <property type="project" value="UniProtKB-EC"/>
</dbReference>
<evidence type="ECO:0000259" key="2">
    <source>
        <dbReference type="Pfam" id="PF07993"/>
    </source>
</evidence>
<proteinExistence type="inferred from homology"/>
<name>A0A9C6TNU2_ARADU</name>
<dbReference type="Pfam" id="PF07993">
    <property type="entry name" value="NAD_binding_4"/>
    <property type="match status" value="1"/>
</dbReference>
<comment type="similarity">
    <text evidence="1">Belongs to the fatty acyl-CoA reductase family.</text>
</comment>
<keyword evidence="1" id="KW-0560">Oxidoreductase</keyword>
<organism evidence="3 4">
    <name type="scientific">Arachis duranensis</name>
    <name type="common">Wild peanut</name>
    <dbReference type="NCBI Taxonomy" id="130453"/>
    <lineage>
        <taxon>Eukaryota</taxon>
        <taxon>Viridiplantae</taxon>
        <taxon>Streptophyta</taxon>
        <taxon>Embryophyta</taxon>
        <taxon>Tracheophyta</taxon>
        <taxon>Spermatophyta</taxon>
        <taxon>Magnoliopsida</taxon>
        <taxon>eudicotyledons</taxon>
        <taxon>Gunneridae</taxon>
        <taxon>Pentapetalae</taxon>
        <taxon>rosids</taxon>
        <taxon>fabids</taxon>
        <taxon>Fabales</taxon>
        <taxon>Fabaceae</taxon>
        <taxon>Papilionoideae</taxon>
        <taxon>50 kb inversion clade</taxon>
        <taxon>dalbergioids sensu lato</taxon>
        <taxon>Dalbergieae</taxon>
        <taxon>Pterocarpus clade</taxon>
        <taxon>Arachis</taxon>
    </lineage>
</organism>
<evidence type="ECO:0000256" key="1">
    <source>
        <dbReference type="RuleBase" id="RU363097"/>
    </source>
</evidence>
<dbReference type="PANTHER" id="PTHR11011:SF84">
    <property type="entry name" value="ACYL-COA REDUCTASE-LIKE PROTEIN, PUTATIVE-RELATED"/>
    <property type="match status" value="1"/>
</dbReference>
<keyword evidence="1" id="KW-0521">NADP</keyword>
<dbReference type="KEGG" id="adu:127744221"/>